<dbReference type="InterPro" id="IPR026336">
    <property type="entry name" value="PdeM-like"/>
</dbReference>
<dbReference type="OrthoDB" id="9795838at2"/>
<dbReference type="GO" id="GO:0016874">
    <property type="term" value="F:ligase activity"/>
    <property type="evidence" value="ECO:0007669"/>
    <property type="project" value="UniProtKB-KW"/>
</dbReference>
<dbReference type="SUPFAM" id="SSF56300">
    <property type="entry name" value="Metallo-dependent phosphatases"/>
    <property type="match status" value="1"/>
</dbReference>
<evidence type="ECO:0000259" key="1">
    <source>
        <dbReference type="Pfam" id="PF00149"/>
    </source>
</evidence>
<gene>
    <name evidence="2" type="ORF">SAMN04490243_0839</name>
</gene>
<proteinExistence type="predicted"/>
<dbReference type="NCBIfam" id="TIGR04123">
    <property type="entry name" value="P_estr_lig_assc"/>
    <property type="match status" value="1"/>
</dbReference>
<dbReference type="InterPro" id="IPR029052">
    <property type="entry name" value="Metallo-depent_PP-like"/>
</dbReference>
<accession>A0A1I6FXD5</accession>
<evidence type="ECO:0000313" key="3">
    <source>
        <dbReference type="Proteomes" id="UP000199534"/>
    </source>
</evidence>
<protein>
    <submittedName>
        <fullName evidence="2">Putative phosphoesterase, SbcD/Mre11-related/metallophosphoesterase, DNA ligase-associated</fullName>
    </submittedName>
</protein>
<name>A0A1I6FXD5_9FLAO</name>
<organism evidence="2 3">
    <name type="scientific">Robiginitalea myxolifaciens</name>
    <dbReference type="NCBI Taxonomy" id="400055"/>
    <lineage>
        <taxon>Bacteria</taxon>
        <taxon>Pseudomonadati</taxon>
        <taxon>Bacteroidota</taxon>
        <taxon>Flavobacteriia</taxon>
        <taxon>Flavobacteriales</taxon>
        <taxon>Flavobacteriaceae</taxon>
        <taxon>Robiginitalea</taxon>
    </lineage>
</organism>
<reference evidence="2 3" key="1">
    <citation type="submission" date="2016-10" db="EMBL/GenBank/DDBJ databases">
        <authorList>
            <person name="de Groot N.N."/>
        </authorList>
    </citation>
    <scope>NUCLEOTIDE SEQUENCE [LARGE SCALE GENOMIC DNA]</scope>
    <source>
        <strain evidence="2 3">DSM 21019</strain>
    </source>
</reference>
<dbReference type="STRING" id="400055.SAMN04490243_0839"/>
<dbReference type="EMBL" id="FOYQ01000001">
    <property type="protein sequence ID" value="SFR34487.1"/>
    <property type="molecule type" value="Genomic_DNA"/>
</dbReference>
<dbReference type="Gene3D" id="3.60.21.10">
    <property type="match status" value="1"/>
</dbReference>
<keyword evidence="2" id="KW-0436">Ligase</keyword>
<dbReference type="CDD" id="cd07391">
    <property type="entry name" value="MPP_PF1019"/>
    <property type="match status" value="1"/>
</dbReference>
<evidence type="ECO:0000313" key="2">
    <source>
        <dbReference type="EMBL" id="SFR34487.1"/>
    </source>
</evidence>
<dbReference type="InterPro" id="IPR004843">
    <property type="entry name" value="Calcineurin-like_PHP"/>
</dbReference>
<keyword evidence="3" id="KW-1185">Reference proteome</keyword>
<sequence>MTYSVEISGATFTFHSWGAAYWEEERMLLISDLHLGKIMHFRKYGAAVPRLALLENFRRLEKLEAQFKPATICFLGDLFHSHKNREWELFQGWTYGSKAKLILVEGNHDILSPLLYEELGMEVLPEWNIGPFWLTHHPAETDQKFNIAGHIHPAVRLGGRGGQRMRLPCFYLRSNQLILPSFGAFTGSHTITPEAGDRFVVLAGDELVALEQRGKKKTLSLNQPS</sequence>
<dbReference type="RefSeq" id="WP_092980912.1">
    <property type="nucleotide sequence ID" value="NZ_FOYQ01000001.1"/>
</dbReference>
<dbReference type="Pfam" id="PF00149">
    <property type="entry name" value="Metallophos"/>
    <property type="match status" value="1"/>
</dbReference>
<dbReference type="GO" id="GO:0016787">
    <property type="term" value="F:hydrolase activity"/>
    <property type="evidence" value="ECO:0007669"/>
    <property type="project" value="InterPro"/>
</dbReference>
<dbReference type="Proteomes" id="UP000199534">
    <property type="component" value="Unassembled WGS sequence"/>
</dbReference>
<dbReference type="AlphaFoldDB" id="A0A1I6FXD5"/>
<feature type="domain" description="Calcineurin-like phosphoesterase" evidence="1">
    <location>
        <begin position="26"/>
        <end position="119"/>
    </location>
</feature>
<dbReference type="PANTHER" id="PTHR39323:SF1">
    <property type="entry name" value="BLR1149 PROTEIN"/>
    <property type="match status" value="1"/>
</dbReference>
<dbReference type="PANTHER" id="PTHR39323">
    <property type="entry name" value="BLR1149 PROTEIN"/>
    <property type="match status" value="1"/>
</dbReference>